<dbReference type="KEGG" id="sng:SNE_A18130"/>
<evidence type="ECO:0000313" key="2">
    <source>
        <dbReference type="Proteomes" id="UP000000496"/>
    </source>
</evidence>
<organism evidence="1 2">
    <name type="scientific">Simkania negevensis (strain ATCC VR-1471 / DSM 27360 / Z)</name>
    <dbReference type="NCBI Taxonomy" id="331113"/>
    <lineage>
        <taxon>Bacteria</taxon>
        <taxon>Pseudomonadati</taxon>
        <taxon>Chlamydiota</taxon>
        <taxon>Chlamydiia</taxon>
        <taxon>Parachlamydiales</taxon>
        <taxon>Simkaniaceae</taxon>
        <taxon>Simkania</taxon>
    </lineage>
</organism>
<dbReference type="STRING" id="331113.SNE_A18130"/>
<evidence type="ECO:0000313" key="1">
    <source>
        <dbReference type="EMBL" id="CCB89690.1"/>
    </source>
</evidence>
<dbReference type="RefSeq" id="WP_013944156.1">
    <property type="nucleotide sequence ID" value="NC_015713.1"/>
</dbReference>
<name>F8L352_SIMNZ</name>
<gene>
    <name evidence="1" type="ordered locus">SNE_A18130</name>
</gene>
<proteinExistence type="predicted"/>
<keyword evidence="2" id="KW-1185">Reference proteome</keyword>
<dbReference type="HOGENOM" id="CLU_2208298_0_0_0"/>
<protein>
    <submittedName>
        <fullName evidence="1">Uncharacterized protein</fullName>
    </submittedName>
</protein>
<sequence length="107" mass="12569">MSERNPKLKLLKNLLRCEVVMCELCWNADKKEEEVALCPVTQEPYVITFNQLKEEVLKKWMTTGNIHYRVHKNSIFNPPKQSYVWNASKCDDNGHLEKEATLSIQFI</sequence>
<dbReference type="AlphaFoldDB" id="F8L352"/>
<accession>F8L352</accession>
<reference evidence="1 2" key="2">
    <citation type="journal article" date="2011" name="Mol. Biol. Evol.">
        <title>Unity in variety--the pan-genome of the Chlamydiae.</title>
        <authorList>
            <person name="Collingro A."/>
            <person name="Tischler P."/>
            <person name="Weinmaier T."/>
            <person name="Penz T."/>
            <person name="Heinz E."/>
            <person name="Brunham R.C."/>
            <person name="Read T.D."/>
            <person name="Bavoil P.M."/>
            <person name="Sachse K."/>
            <person name="Kahane S."/>
            <person name="Friedman M.G."/>
            <person name="Rattei T."/>
            <person name="Myers G.S."/>
            <person name="Horn M."/>
        </authorList>
    </citation>
    <scope>NUCLEOTIDE SEQUENCE [LARGE SCALE GENOMIC DNA]</scope>
    <source>
        <strain evidence="2">ATCC VR-1471 / Z</strain>
    </source>
</reference>
<dbReference type="EMBL" id="FR872582">
    <property type="protein sequence ID" value="CCB89690.1"/>
    <property type="molecule type" value="Genomic_DNA"/>
</dbReference>
<reference key="1">
    <citation type="journal article" date="2011" name="Mol. Biol. Evol.">
        <title>Unity in variety -- the pan-genome of the Chlamydiae.</title>
        <authorList>
            <person name="Collingro A."/>
            <person name="Tischler P."/>
            <person name="Weinmaier T."/>
            <person name="Penz T."/>
            <person name="Heinz E."/>
            <person name="Brunham R.C."/>
            <person name="Read T.D."/>
            <person name="Bavoil P.M."/>
            <person name="Sachse K."/>
            <person name="Kahane S."/>
            <person name="Friedman M.G."/>
            <person name="Rattei T."/>
            <person name="Myers G.S.A."/>
            <person name="Horn M."/>
        </authorList>
    </citation>
    <scope>NUCLEOTIDE SEQUENCE</scope>
    <source>
        <strain>Z</strain>
    </source>
</reference>
<dbReference type="Proteomes" id="UP000000496">
    <property type="component" value="Chromosome gsn.131"/>
</dbReference>